<dbReference type="Gene3D" id="1.10.439.10">
    <property type="entry name" value="Penicillin Amidohydrolase, domain 1"/>
    <property type="match status" value="1"/>
</dbReference>
<sequence>MGDDTPRLRRHHRVLRAIGGVLAVLLVVVIVAGGVGVWTVTRSFPQTSGTVKVPGLTKPVTVYRDDAGIPQLSASTADDLFRAQGYVHAQDRFWEMDFRRHVTAGRLSEMFGASQVPTDTFIRTLGWRRVAEQEVKLLDPTSLRYYQDYADGVNAYLRQRSGAELSLEYAVLGLQNPSYRPEPWTPADSVAWLKAMAWDLRSNLEDEIDRALLSTKLKPEQVAQLHPGYPYTQHPTITDQGGGDPRTATADAAPQGKAASAGANADAGGGAEALAAADPTTYADRLQQVAASVDRLPQLMGPAGDDIGSNSWVVAGAHTASGKPLLANDPHLGAALPSVWYQMGLHCTTVGPACPFDVSGFSFSGFPGIIIGHNDRISWGFTNLGPDVADLFVEKVTGDSYEYDGAQVPLQKRTERIRVAGGKDVTITVRSTVHGPIVTDIGDAYAVIAKDQAGKLGVPAQQFQLSLAWTALTPGRTANAIFAFDTARDWASFRAAAEDFQVPSQNLVYADVDGHIGYQAPGLVPIRAAGDGTVPVPGWTSQYAWTGTIPFDRLPSVFDPPSGYIVTANNAAVGPGFPDLITADWDQGYRANQIEVRLAALLGAGTKVTAKDMSSIQADTYDANAAALVPVLRSVAAKPGADGDLTRAARLLSGWDYRDDGDSAPAAYFAVFWKTLLHDMFARKLPAATAPTGGDRWFAVVGTLLTQPNSSWWADSDLGVADRDEMIAHAAAAAWAETRRLLGGDPASWRWDSLHTLTLKNASLGESGVAPVEWLLNRGPWHVGGGSSIVDATGWDASEDFTVDRVPSMRMVVDLSDFDRSTWINLTGASGHAFDAHYTDQTDLWAAGKTRAWPFSAAAVKKAATQTLTLRPPS</sequence>
<dbReference type="PANTHER" id="PTHR34218">
    <property type="entry name" value="PEPTIDASE S45 PENICILLIN AMIDASE"/>
    <property type="match status" value="1"/>
</dbReference>
<dbReference type="PANTHER" id="PTHR34218:SF4">
    <property type="entry name" value="ACYL-HOMOSERINE LACTONE ACYLASE QUIP"/>
    <property type="match status" value="1"/>
</dbReference>
<keyword evidence="3" id="KW-0865">Zymogen</keyword>
<proteinExistence type="inferred from homology"/>
<evidence type="ECO:0000256" key="2">
    <source>
        <dbReference type="ARBA" id="ARBA00022801"/>
    </source>
</evidence>
<dbReference type="InterPro" id="IPR023343">
    <property type="entry name" value="Penicillin_amidase_dom1"/>
</dbReference>
<dbReference type="InterPro" id="IPR002692">
    <property type="entry name" value="S45"/>
</dbReference>
<keyword evidence="7" id="KW-1185">Reference proteome</keyword>
<dbReference type="Proteomes" id="UP001174210">
    <property type="component" value="Unassembled WGS sequence"/>
</dbReference>
<name>A0ABT8ISG9_9MICO</name>
<dbReference type="RefSeq" id="WP_301215159.1">
    <property type="nucleotide sequence ID" value="NZ_JAROCB010000001.1"/>
</dbReference>
<dbReference type="InterPro" id="IPR029055">
    <property type="entry name" value="Ntn_hydrolases_N"/>
</dbReference>
<comment type="caution">
    <text evidence="6">The sequence shown here is derived from an EMBL/GenBank/DDBJ whole genome shotgun (WGS) entry which is preliminary data.</text>
</comment>
<feature type="region of interest" description="Disordered" evidence="4">
    <location>
        <begin position="226"/>
        <end position="266"/>
    </location>
</feature>
<dbReference type="InterPro" id="IPR014395">
    <property type="entry name" value="Pen/GL7ACA/AHL_acylase"/>
</dbReference>
<reference evidence="6" key="1">
    <citation type="submission" date="2023-03" db="EMBL/GenBank/DDBJ databases">
        <title>MT1 and MT2 Draft Genomes of Novel Species.</title>
        <authorList>
            <person name="Venkateswaran K."/>
        </authorList>
    </citation>
    <scope>NUCLEOTIDE SEQUENCE</scope>
    <source>
        <strain evidence="6">F6_8S_P_1A</strain>
    </source>
</reference>
<dbReference type="CDD" id="cd03747">
    <property type="entry name" value="Ntn_PGA_like"/>
    <property type="match status" value="1"/>
</dbReference>
<protein>
    <submittedName>
        <fullName evidence="6">Penicillin acylase family protein</fullName>
    </submittedName>
</protein>
<dbReference type="Pfam" id="PF01804">
    <property type="entry name" value="Penicil_amidase"/>
    <property type="match status" value="1"/>
</dbReference>
<dbReference type="Gene3D" id="1.10.1400.10">
    <property type="match status" value="1"/>
</dbReference>
<evidence type="ECO:0000256" key="3">
    <source>
        <dbReference type="ARBA" id="ARBA00023145"/>
    </source>
</evidence>
<keyword evidence="5" id="KW-1133">Transmembrane helix</keyword>
<organism evidence="6 7">
    <name type="scientific">Leifsonia virtsii</name>
    <dbReference type="NCBI Taxonomy" id="3035915"/>
    <lineage>
        <taxon>Bacteria</taxon>
        <taxon>Bacillati</taxon>
        <taxon>Actinomycetota</taxon>
        <taxon>Actinomycetes</taxon>
        <taxon>Micrococcales</taxon>
        <taxon>Microbacteriaceae</taxon>
        <taxon>Leifsonia</taxon>
    </lineage>
</organism>
<keyword evidence="5" id="KW-0812">Transmembrane</keyword>
<dbReference type="SUPFAM" id="SSF56235">
    <property type="entry name" value="N-terminal nucleophile aminohydrolases (Ntn hydrolases)"/>
    <property type="match status" value="1"/>
</dbReference>
<dbReference type="InterPro" id="IPR043147">
    <property type="entry name" value="Penicillin_amidase_A-knob"/>
</dbReference>
<evidence type="ECO:0000256" key="4">
    <source>
        <dbReference type="SAM" id="MobiDB-lite"/>
    </source>
</evidence>
<dbReference type="Gene3D" id="2.30.120.10">
    <property type="match status" value="1"/>
</dbReference>
<feature type="transmembrane region" description="Helical" evidence="5">
    <location>
        <begin position="17"/>
        <end position="38"/>
    </location>
</feature>
<keyword evidence="5" id="KW-0472">Membrane</keyword>
<gene>
    <name evidence="6" type="ORF">P5G59_01070</name>
</gene>
<evidence type="ECO:0000256" key="5">
    <source>
        <dbReference type="SAM" id="Phobius"/>
    </source>
</evidence>
<accession>A0ABT8ISG9</accession>
<dbReference type="InterPro" id="IPR043146">
    <property type="entry name" value="Penicillin_amidase_N_B-knob"/>
</dbReference>
<feature type="compositionally biased region" description="Low complexity" evidence="4">
    <location>
        <begin position="250"/>
        <end position="266"/>
    </location>
</feature>
<dbReference type="Gene3D" id="3.60.20.10">
    <property type="entry name" value="Glutamine Phosphoribosylpyrophosphate, subunit 1, domain 1"/>
    <property type="match status" value="1"/>
</dbReference>
<evidence type="ECO:0000313" key="6">
    <source>
        <dbReference type="EMBL" id="MDN4595720.1"/>
    </source>
</evidence>
<evidence type="ECO:0000256" key="1">
    <source>
        <dbReference type="ARBA" id="ARBA00006586"/>
    </source>
</evidence>
<comment type="similarity">
    <text evidence="1">Belongs to the peptidase S45 family.</text>
</comment>
<evidence type="ECO:0000313" key="7">
    <source>
        <dbReference type="Proteomes" id="UP001174210"/>
    </source>
</evidence>
<dbReference type="EMBL" id="JAROCB010000001">
    <property type="protein sequence ID" value="MDN4595720.1"/>
    <property type="molecule type" value="Genomic_DNA"/>
</dbReference>
<keyword evidence="2" id="KW-0378">Hydrolase</keyword>
<dbReference type="PIRSF" id="PIRSF001227">
    <property type="entry name" value="Pen_acylase"/>
    <property type="match status" value="1"/>
</dbReference>